<evidence type="ECO:0000313" key="5">
    <source>
        <dbReference type="Proteomes" id="UP001258315"/>
    </source>
</evidence>
<evidence type="ECO:0000256" key="2">
    <source>
        <dbReference type="ARBA" id="ARBA00023172"/>
    </source>
</evidence>
<dbReference type="InterPro" id="IPR025269">
    <property type="entry name" value="SAM-like_dom"/>
</dbReference>
<dbReference type="Gene3D" id="1.10.443.10">
    <property type="entry name" value="Intergrase catalytic core"/>
    <property type="match status" value="1"/>
</dbReference>
<dbReference type="InterPro" id="IPR013762">
    <property type="entry name" value="Integrase-like_cat_sf"/>
</dbReference>
<dbReference type="Pfam" id="PF13102">
    <property type="entry name" value="Phage_int_SAM_5"/>
    <property type="match status" value="1"/>
</dbReference>
<dbReference type="InterPro" id="IPR011010">
    <property type="entry name" value="DNA_brk_join_enz"/>
</dbReference>
<dbReference type="SUPFAM" id="SSF56349">
    <property type="entry name" value="DNA breaking-rejoining enzymes"/>
    <property type="match status" value="1"/>
</dbReference>
<evidence type="ECO:0000259" key="3">
    <source>
        <dbReference type="Pfam" id="PF13102"/>
    </source>
</evidence>
<dbReference type="RefSeq" id="WP_311951638.1">
    <property type="nucleotide sequence ID" value="NZ_JAVLVU010000001.1"/>
</dbReference>
<comment type="caution">
    <text evidence="4">The sequence shown here is derived from an EMBL/GenBank/DDBJ whole genome shotgun (WGS) entry which is preliminary data.</text>
</comment>
<name>A0ABU3GX15_9SPHI</name>
<evidence type="ECO:0000313" key="4">
    <source>
        <dbReference type="EMBL" id="MDT3404308.1"/>
    </source>
</evidence>
<dbReference type="Gene3D" id="1.10.150.130">
    <property type="match status" value="1"/>
</dbReference>
<gene>
    <name evidence="4" type="ORF">QE417_003380</name>
</gene>
<evidence type="ECO:0000256" key="1">
    <source>
        <dbReference type="ARBA" id="ARBA00023125"/>
    </source>
</evidence>
<sequence>MATVSAKILKHHKKTDGTFNVKICISHKRDRSFIDTEFYVTEKQLKKDRSIKDQFILTCVNKSLDTYRRVICDNDELIGRMTASDIKDFLLKKDKKIDFLDFADQHIKILMENDQGKSAANFKTVRNHIIDFIKRQSDLPIEQITIDFLERFEAFLRGPRIMTRLDRLGRPYKAKGKPLGDASVHVYLRDFSGLFSAAIDHHNRPSIGLTPIKDNPFSDYSIVGAPETKKRNIDAEKVITIKNSRPRPASRCEMARDLFMLSFYLCGINAIDLYKANYQIKNGRLEYRRSKTEGRRKDGAFISIKLPEEATKLLEGYGGILQGRYATIGNLNKAISIGMRELQKLTGISGITFYSARHSFASLARNICRMSKDDIALALNHVDNGHKTTDIYLAKDWSIVDDVQEAVLNLLRPNNGKRNCNPPKRFSILTGIVLTKII</sequence>
<dbReference type="EMBL" id="JAVLVU010000001">
    <property type="protein sequence ID" value="MDT3404308.1"/>
    <property type="molecule type" value="Genomic_DNA"/>
</dbReference>
<dbReference type="Proteomes" id="UP001258315">
    <property type="component" value="Unassembled WGS sequence"/>
</dbReference>
<proteinExistence type="predicted"/>
<accession>A0ABU3GX15</accession>
<organism evidence="4 5">
    <name type="scientific">Mucilaginibacter terrae</name>
    <dbReference type="NCBI Taxonomy" id="1955052"/>
    <lineage>
        <taxon>Bacteria</taxon>
        <taxon>Pseudomonadati</taxon>
        <taxon>Bacteroidota</taxon>
        <taxon>Sphingobacteriia</taxon>
        <taxon>Sphingobacteriales</taxon>
        <taxon>Sphingobacteriaceae</taxon>
        <taxon>Mucilaginibacter</taxon>
    </lineage>
</organism>
<reference evidence="5" key="1">
    <citation type="submission" date="2023-07" db="EMBL/GenBank/DDBJ databases">
        <title>Functional and genomic diversity of the sorghum phyllosphere microbiome.</title>
        <authorList>
            <person name="Shade A."/>
        </authorList>
    </citation>
    <scope>NUCLEOTIDE SEQUENCE [LARGE SCALE GENOMIC DNA]</scope>
    <source>
        <strain evidence="5">SORGH_AS_0422</strain>
    </source>
</reference>
<protein>
    <submittedName>
        <fullName evidence="4">Integrase</fullName>
    </submittedName>
</protein>
<dbReference type="InterPro" id="IPR010998">
    <property type="entry name" value="Integrase_recombinase_N"/>
</dbReference>
<keyword evidence="2" id="KW-0233">DNA recombination</keyword>
<keyword evidence="5" id="KW-1185">Reference proteome</keyword>
<feature type="domain" description="Phage integrase SAM-like" evidence="3">
    <location>
        <begin position="98"/>
        <end position="200"/>
    </location>
</feature>
<keyword evidence="1" id="KW-0238">DNA-binding</keyword>